<accession>A0A1E3NJF8</accession>
<reference evidence="7 8" key="1">
    <citation type="journal article" date="2016" name="Proc. Natl. Acad. Sci. U.S.A.">
        <title>Comparative genomics of biotechnologically important yeasts.</title>
        <authorList>
            <person name="Riley R."/>
            <person name="Haridas S."/>
            <person name="Wolfe K.H."/>
            <person name="Lopes M.R."/>
            <person name="Hittinger C.T."/>
            <person name="Goeker M."/>
            <person name="Salamov A.A."/>
            <person name="Wisecaver J.H."/>
            <person name="Long T.M."/>
            <person name="Calvey C.H."/>
            <person name="Aerts A.L."/>
            <person name="Barry K.W."/>
            <person name="Choi C."/>
            <person name="Clum A."/>
            <person name="Coughlan A.Y."/>
            <person name="Deshpande S."/>
            <person name="Douglass A.P."/>
            <person name="Hanson S.J."/>
            <person name="Klenk H.-P."/>
            <person name="LaButti K.M."/>
            <person name="Lapidus A."/>
            <person name="Lindquist E.A."/>
            <person name="Lipzen A.M."/>
            <person name="Meier-Kolthoff J.P."/>
            <person name="Ohm R.A."/>
            <person name="Otillar R.P."/>
            <person name="Pangilinan J.L."/>
            <person name="Peng Y."/>
            <person name="Rokas A."/>
            <person name="Rosa C.A."/>
            <person name="Scheuner C."/>
            <person name="Sibirny A.A."/>
            <person name="Slot J.C."/>
            <person name="Stielow J.B."/>
            <person name="Sun H."/>
            <person name="Kurtzman C.P."/>
            <person name="Blackwell M."/>
            <person name="Grigoriev I.V."/>
            <person name="Jeffries T.W."/>
        </authorList>
    </citation>
    <scope>NUCLEOTIDE SEQUENCE [LARGE SCALE GENOMIC DNA]</scope>
    <source>
        <strain evidence="7 8">NRRL Y-2026</strain>
    </source>
</reference>
<proteinExistence type="inferred from homology"/>
<keyword evidence="8" id="KW-1185">Reference proteome</keyword>
<keyword evidence="5" id="KW-0496">Mitochondrion</keyword>
<dbReference type="OrthoDB" id="3996489at2759"/>
<dbReference type="Pfam" id="PF14877">
    <property type="entry name" value="mIF3"/>
    <property type="match status" value="1"/>
</dbReference>
<evidence type="ECO:0000256" key="3">
    <source>
        <dbReference type="ARBA" id="ARBA00013994"/>
    </source>
</evidence>
<dbReference type="Proteomes" id="UP000094455">
    <property type="component" value="Unassembled WGS sequence"/>
</dbReference>
<evidence type="ECO:0000256" key="4">
    <source>
        <dbReference type="ARBA" id="ARBA00022946"/>
    </source>
</evidence>
<organism evidence="7 8">
    <name type="scientific">Pichia membranifaciens NRRL Y-2026</name>
    <dbReference type="NCBI Taxonomy" id="763406"/>
    <lineage>
        <taxon>Eukaryota</taxon>
        <taxon>Fungi</taxon>
        <taxon>Dikarya</taxon>
        <taxon>Ascomycota</taxon>
        <taxon>Saccharomycotina</taxon>
        <taxon>Pichiomycetes</taxon>
        <taxon>Pichiales</taxon>
        <taxon>Pichiaceae</taxon>
        <taxon>Pichia</taxon>
    </lineage>
</organism>
<sequence>MSRVMLNRILQQQSIFPRRCGLGVDNLTRGFHAKTKSQDASSMSDLKSLLSKASVSGETKSYNGREDGSSSNKPYKGKPREFKRAEFSSGSGTRDAGPTSYGNKKYPPREKEFKNRGDYADKRSKFKNSPGGGKSKRDSKNTYKARNGYDAEGEKRQKKKFLFLESGNDRDKDAAKRIIAMAMKENDRGLVQVIKGGGVVQVVNVVDAFQDMVLSEKGIVIVGNRSIKADDAEKHGLVVGSKLLILKVVERQLAIKQYGEYLSEQVVEKLKLSRSNILDKQKKKKDDGSSGELKVVQIAWNINLNDLTGQKKFEIENHLKKGSDVDIVFDERSFLDKDNHGSHGGASGADSASADKMEVYSKRRKELNDVERALRSKMLAIVEANLHELQGLPEANVLPKKGFLESRLLLRVKGIERPDADTDRDDKREKRRQEKALKAEKIRQRREEKERLARQTLKEFTL</sequence>
<keyword evidence="4" id="KW-0809">Transit peptide</keyword>
<feature type="compositionally biased region" description="Basic and acidic residues" evidence="6">
    <location>
        <begin position="135"/>
        <end position="154"/>
    </location>
</feature>
<protein>
    <recommendedName>
        <fullName evidence="3">Altered inheritance of mitochondria protein 23, mitochondrial</fullName>
    </recommendedName>
</protein>
<dbReference type="GO" id="GO:0005739">
    <property type="term" value="C:mitochondrion"/>
    <property type="evidence" value="ECO:0007669"/>
    <property type="project" value="UniProtKB-SubCell"/>
</dbReference>
<evidence type="ECO:0000313" key="7">
    <source>
        <dbReference type="EMBL" id="ODQ46206.1"/>
    </source>
</evidence>
<dbReference type="InterPro" id="IPR029427">
    <property type="entry name" value="AIM23"/>
</dbReference>
<gene>
    <name evidence="7" type="ORF">PICMEDRAFT_72295</name>
</gene>
<evidence type="ECO:0000256" key="2">
    <source>
        <dbReference type="ARBA" id="ARBA00008476"/>
    </source>
</evidence>
<dbReference type="RefSeq" id="XP_019017319.1">
    <property type="nucleotide sequence ID" value="XM_019164151.1"/>
</dbReference>
<comment type="subcellular location">
    <subcellularLocation>
        <location evidence="1">Mitochondrion</location>
    </subcellularLocation>
</comment>
<dbReference type="GeneID" id="30180838"/>
<feature type="region of interest" description="Disordered" evidence="6">
    <location>
        <begin position="418"/>
        <end position="450"/>
    </location>
</feature>
<dbReference type="AlphaFoldDB" id="A0A1E3NJF8"/>
<evidence type="ECO:0000256" key="5">
    <source>
        <dbReference type="ARBA" id="ARBA00023128"/>
    </source>
</evidence>
<evidence type="ECO:0000256" key="1">
    <source>
        <dbReference type="ARBA" id="ARBA00004173"/>
    </source>
</evidence>
<comment type="similarity">
    <text evidence="2">Belongs to the AIM23 family.</text>
</comment>
<evidence type="ECO:0000313" key="8">
    <source>
        <dbReference type="Proteomes" id="UP000094455"/>
    </source>
</evidence>
<feature type="region of interest" description="Disordered" evidence="6">
    <location>
        <begin position="34"/>
        <end position="154"/>
    </location>
</feature>
<feature type="compositionally biased region" description="Low complexity" evidence="6">
    <location>
        <begin position="39"/>
        <end position="56"/>
    </location>
</feature>
<evidence type="ECO:0000256" key="6">
    <source>
        <dbReference type="SAM" id="MobiDB-lite"/>
    </source>
</evidence>
<dbReference type="EMBL" id="KV454003">
    <property type="protein sequence ID" value="ODQ46206.1"/>
    <property type="molecule type" value="Genomic_DNA"/>
</dbReference>
<feature type="compositionally biased region" description="Basic and acidic residues" evidence="6">
    <location>
        <begin position="107"/>
        <end position="123"/>
    </location>
</feature>
<name>A0A1E3NJF8_9ASCO</name>